<comment type="domain">
    <text evidence="13">The N-terminal region seems to be important for proper quaternary structure. The C-terminal region contains the substrate-binding site.</text>
</comment>
<dbReference type="InterPro" id="IPR042113">
    <property type="entry name" value="P_AcTrfase_dom1"/>
</dbReference>
<dbReference type="InterPro" id="IPR002505">
    <property type="entry name" value="PTA_PTB"/>
</dbReference>
<evidence type="ECO:0000256" key="7">
    <source>
        <dbReference type="ARBA" id="ARBA00021528"/>
    </source>
</evidence>
<dbReference type="NCBIfam" id="NF004167">
    <property type="entry name" value="PRK05632.1"/>
    <property type="match status" value="1"/>
</dbReference>
<dbReference type="EC" id="2.3.1.8" evidence="6 13"/>
<dbReference type="Gene3D" id="3.40.50.10750">
    <property type="entry name" value="Isocitrate/Isopropylmalate dehydrogenase-like"/>
    <property type="match status" value="1"/>
</dbReference>
<feature type="domain" description="DRTGG" evidence="15">
    <location>
        <begin position="217"/>
        <end position="326"/>
    </location>
</feature>
<evidence type="ECO:0000256" key="12">
    <source>
        <dbReference type="ARBA" id="ARBA00049955"/>
    </source>
</evidence>
<keyword evidence="17" id="KW-1185">Reference proteome</keyword>
<dbReference type="NCBIfam" id="NF007233">
    <property type="entry name" value="PRK09653.1"/>
    <property type="match status" value="1"/>
</dbReference>
<reference evidence="17" key="1">
    <citation type="journal article" date="2019" name="Int. J. Syst. Evol. Microbiol.">
        <title>The Global Catalogue of Microorganisms (GCM) 10K type strain sequencing project: providing services to taxonomists for standard genome sequencing and annotation.</title>
        <authorList>
            <consortium name="The Broad Institute Genomics Platform"/>
            <consortium name="The Broad Institute Genome Sequencing Center for Infectious Disease"/>
            <person name="Wu L."/>
            <person name="Ma J."/>
        </authorList>
    </citation>
    <scope>NUCLEOTIDE SEQUENCE [LARGE SCALE GENOMIC DNA]</scope>
    <source>
        <strain evidence="17">CGMCC 1.12471</strain>
    </source>
</reference>
<dbReference type="Proteomes" id="UP001597347">
    <property type="component" value="Unassembled WGS sequence"/>
</dbReference>
<comment type="similarity">
    <text evidence="4 13">In the C-terminal section; belongs to the phosphate acetyltransferase and butyryltransferase family.</text>
</comment>
<dbReference type="Gene3D" id="3.40.1390.20">
    <property type="entry name" value="HprK N-terminal domain-like"/>
    <property type="match status" value="1"/>
</dbReference>
<sequence length="698" mass="72263">MSQTIYVASAEGHTGKSAVALGLMEALTRRVGRVGVFRPVSRSADGDYVLDLLLDRATADVSAADAVGTTYDVVHHDPEAALGTIVERFRAMEARCDAVLVVGSDYTDVGTPTELSFNARVAANLGAPVLLVLGGRRSGGRGARSAAEVAGFAEIALGEFRAEHAELVGVAVNRAEPAELGALGAALAPLLPAGTPVFTIPEDAALVAPALRTVYAAGEAEWLSGDAALGERTVSGVVVAAMTLENLLPRLVEGALVVMPGDRTDTLVGVLLAHASETLPSLTGILLTGGIDPSPAVARLIEGLTVDLPIARTALGTYETVTAVSAVRSTLAAESPQKAAEALSLFEAHVDADALLSRVGMHASSVVTPLMFEYGLLARARERRRHVVLPEGDDDRVLEAAGIVLARDVAELTILGNEVRVRSRALGLGLDLGRARVVNPLTSPLRERFAATYARERAHKGVSLEMARDTVTDVSYFGTLMVHEGLADGMVSGASHTTAHTIRPAFELIKTAPGVSVVSSVFLMALADRVLVYGDCAVIPDPTAAQLADIAISAAGTAERFGIDPRVAMLSYSTGSSGSGADVEKVREATALVTERAPDLLVEGPIQYDAAADPAVAATKMPGSPVAGRATVFVFPDLNTGNNTYKAVQRSSNALAIGPVLQGLNKPINDLSRGALVRDIVNTIAITAIQAQGAPVPA</sequence>
<evidence type="ECO:0000256" key="11">
    <source>
        <dbReference type="ARBA" id="ARBA00031108"/>
    </source>
</evidence>
<evidence type="ECO:0000256" key="3">
    <source>
        <dbReference type="ARBA" id="ARBA00004989"/>
    </source>
</evidence>
<keyword evidence="8 13" id="KW-0963">Cytoplasm</keyword>
<dbReference type="Pfam" id="PF13500">
    <property type="entry name" value="AAA_26"/>
    <property type="match status" value="1"/>
</dbReference>
<evidence type="ECO:0000256" key="8">
    <source>
        <dbReference type="ARBA" id="ARBA00022490"/>
    </source>
</evidence>
<evidence type="ECO:0000313" key="17">
    <source>
        <dbReference type="Proteomes" id="UP001597347"/>
    </source>
</evidence>
<dbReference type="RefSeq" id="WP_377935804.1">
    <property type="nucleotide sequence ID" value="NZ_JBHUEA010000023.1"/>
</dbReference>
<dbReference type="InterPro" id="IPR004614">
    <property type="entry name" value="P_AcTrfase"/>
</dbReference>
<dbReference type="InterPro" id="IPR027417">
    <property type="entry name" value="P-loop_NTPase"/>
</dbReference>
<dbReference type="Pfam" id="PF07085">
    <property type="entry name" value="DRTGG"/>
    <property type="match status" value="1"/>
</dbReference>
<dbReference type="InterPro" id="IPR028979">
    <property type="entry name" value="Ser_kin/Pase_Hpr-like_N_sf"/>
</dbReference>
<dbReference type="InterPro" id="IPR016475">
    <property type="entry name" value="P-Actrans_bac"/>
</dbReference>
<comment type="function">
    <text evidence="12 13">Involved in acetate metabolism.</text>
</comment>
<organism evidence="16 17">
    <name type="scientific">Amnibacterium endophyticum</name>
    <dbReference type="NCBI Taxonomy" id="2109337"/>
    <lineage>
        <taxon>Bacteria</taxon>
        <taxon>Bacillati</taxon>
        <taxon>Actinomycetota</taxon>
        <taxon>Actinomycetes</taxon>
        <taxon>Micrococcales</taxon>
        <taxon>Microbacteriaceae</taxon>
        <taxon>Amnibacterium</taxon>
    </lineage>
</organism>
<comment type="similarity">
    <text evidence="5 13">In the N-terminal section; belongs to the CobB/CobQ family.</text>
</comment>
<name>A0ABW4LGV0_9MICO</name>
<dbReference type="Pfam" id="PF01515">
    <property type="entry name" value="PTA_PTB"/>
    <property type="match status" value="1"/>
</dbReference>
<comment type="caution">
    <text evidence="16">The sequence shown here is derived from an EMBL/GenBank/DDBJ whole genome shotgun (WGS) entry which is preliminary data.</text>
</comment>
<dbReference type="InterPro" id="IPR050500">
    <property type="entry name" value="Phos_Acetyltrans/Butyryltrans"/>
</dbReference>
<dbReference type="PANTHER" id="PTHR43356">
    <property type="entry name" value="PHOSPHATE ACETYLTRANSFERASE"/>
    <property type="match status" value="1"/>
</dbReference>
<dbReference type="SUPFAM" id="SSF53659">
    <property type="entry name" value="Isocitrate/Isopropylmalate dehydrogenase-like"/>
    <property type="match status" value="1"/>
</dbReference>
<protein>
    <recommendedName>
        <fullName evidence="7 13">Phosphate acetyltransferase</fullName>
        <ecNumber evidence="6 13">2.3.1.8</ecNumber>
    </recommendedName>
    <alternativeName>
        <fullName evidence="11 13">Phosphotransacetylase</fullName>
    </alternativeName>
</protein>
<evidence type="ECO:0000256" key="9">
    <source>
        <dbReference type="ARBA" id="ARBA00022679"/>
    </source>
</evidence>
<comment type="subcellular location">
    <subcellularLocation>
        <location evidence="2 13">Cytoplasm</location>
    </subcellularLocation>
</comment>
<evidence type="ECO:0000256" key="6">
    <source>
        <dbReference type="ARBA" id="ARBA00012707"/>
    </source>
</evidence>
<dbReference type="SUPFAM" id="SSF75138">
    <property type="entry name" value="HprK N-terminal domain-like"/>
    <property type="match status" value="1"/>
</dbReference>
<keyword evidence="9 13" id="KW-0808">Transferase</keyword>
<feature type="domain" description="Phosphate acetyl/butaryl transferase" evidence="14">
    <location>
        <begin position="372"/>
        <end position="688"/>
    </location>
</feature>
<dbReference type="NCBIfam" id="TIGR00651">
    <property type="entry name" value="pta"/>
    <property type="match status" value="1"/>
</dbReference>
<dbReference type="Gene3D" id="3.40.50.300">
    <property type="entry name" value="P-loop containing nucleotide triphosphate hydrolases"/>
    <property type="match status" value="1"/>
</dbReference>
<accession>A0ABW4LGV0</accession>
<dbReference type="PIRSF" id="PIRSF006107">
    <property type="entry name" value="PhpActrans_proteobac"/>
    <property type="match status" value="1"/>
</dbReference>
<dbReference type="SUPFAM" id="SSF52540">
    <property type="entry name" value="P-loop containing nucleoside triphosphate hydrolases"/>
    <property type="match status" value="1"/>
</dbReference>
<dbReference type="InterPro" id="IPR042112">
    <property type="entry name" value="P_AcTrfase_dom2"/>
</dbReference>
<keyword evidence="10 13" id="KW-0012">Acyltransferase</keyword>
<proteinExistence type="inferred from homology"/>
<evidence type="ECO:0000256" key="4">
    <source>
        <dbReference type="ARBA" id="ARBA00008756"/>
    </source>
</evidence>
<comment type="pathway">
    <text evidence="3 13">Metabolic intermediate biosynthesis; acetyl-CoA biosynthesis; acetyl-CoA from acetate: step 2/2.</text>
</comment>
<gene>
    <name evidence="16" type="primary">pta</name>
    <name evidence="16" type="ORF">ACFSBI_13580</name>
</gene>
<evidence type="ECO:0000259" key="14">
    <source>
        <dbReference type="Pfam" id="PF01515"/>
    </source>
</evidence>
<evidence type="ECO:0000256" key="13">
    <source>
        <dbReference type="PIRNR" id="PIRNR006107"/>
    </source>
</evidence>
<dbReference type="InterPro" id="IPR010766">
    <property type="entry name" value="DRTGG"/>
</dbReference>
<comment type="catalytic activity">
    <reaction evidence="1 13">
        <text>acetyl-CoA + phosphate = acetyl phosphate + CoA</text>
        <dbReference type="Rhea" id="RHEA:19521"/>
        <dbReference type="ChEBI" id="CHEBI:22191"/>
        <dbReference type="ChEBI" id="CHEBI:43474"/>
        <dbReference type="ChEBI" id="CHEBI:57287"/>
        <dbReference type="ChEBI" id="CHEBI:57288"/>
        <dbReference type="EC" id="2.3.1.8"/>
    </reaction>
</comment>
<dbReference type="PANTHER" id="PTHR43356:SF3">
    <property type="entry name" value="PHOSPHATE ACETYLTRANSFERASE"/>
    <property type="match status" value="1"/>
</dbReference>
<evidence type="ECO:0000256" key="1">
    <source>
        <dbReference type="ARBA" id="ARBA00000705"/>
    </source>
</evidence>
<evidence type="ECO:0000256" key="2">
    <source>
        <dbReference type="ARBA" id="ARBA00004496"/>
    </source>
</evidence>
<evidence type="ECO:0000256" key="5">
    <source>
        <dbReference type="ARBA" id="ARBA00009786"/>
    </source>
</evidence>
<evidence type="ECO:0000259" key="15">
    <source>
        <dbReference type="Pfam" id="PF07085"/>
    </source>
</evidence>
<dbReference type="GO" id="GO:0008959">
    <property type="term" value="F:phosphate acetyltransferase activity"/>
    <property type="evidence" value="ECO:0007669"/>
    <property type="project" value="UniProtKB-EC"/>
</dbReference>
<dbReference type="Gene3D" id="3.40.50.10950">
    <property type="match status" value="1"/>
</dbReference>
<dbReference type="EMBL" id="JBHUEA010000023">
    <property type="protein sequence ID" value="MFD1722581.1"/>
    <property type="molecule type" value="Genomic_DNA"/>
</dbReference>
<evidence type="ECO:0000313" key="16">
    <source>
        <dbReference type="EMBL" id="MFD1722581.1"/>
    </source>
</evidence>
<evidence type="ECO:0000256" key="10">
    <source>
        <dbReference type="ARBA" id="ARBA00023315"/>
    </source>
</evidence>